<accession>E6WY30</accession>
<dbReference type="eggNOG" id="COG1559">
    <property type="taxonomic scope" value="Bacteria"/>
</dbReference>
<evidence type="ECO:0000256" key="3">
    <source>
        <dbReference type="ARBA" id="ARBA00022989"/>
    </source>
</evidence>
<dbReference type="GO" id="GO:0008932">
    <property type="term" value="F:lytic endotransglycosylase activity"/>
    <property type="evidence" value="ECO:0007669"/>
    <property type="project" value="UniProtKB-UniRule"/>
</dbReference>
<dbReference type="EMBL" id="CP002452">
    <property type="protein sequence ID" value="ADV46404.1"/>
    <property type="molecule type" value="Genomic_DNA"/>
</dbReference>
<keyword evidence="4 7" id="KW-0472">Membrane</keyword>
<dbReference type="InterPro" id="IPR003770">
    <property type="entry name" value="MLTG-like"/>
</dbReference>
<dbReference type="AlphaFoldDB" id="E6WY30"/>
<dbReference type="GO" id="GO:0005886">
    <property type="term" value="C:plasma membrane"/>
    <property type="evidence" value="ECO:0007669"/>
    <property type="project" value="UniProtKB-UniRule"/>
</dbReference>
<dbReference type="Pfam" id="PF02618">
    <property type="entry name" value="YceG"/>
    <property type="match status" value="1"/>
</dbReference>
<dbReference type="GO" id="GO:0009252">
    <property type="term" value="P:peptidoglycan biosynthetic process"/>
    <property type="evidence" value="ECO:0007669"/>
    <property type="project" value="UniProtKB-UniRule"/>
</dbReference>
<keyword evidence="2 7" id="KW-0812">Transmembrane</keyword>
<dbReference type="NCBIfam" id="TIGR00247">
    <property type="entry name" value="endolytic transglycosylase MltG"/>
    <property type="match status" value="1"/>
</dbReference>
<organism evidence="9 10">
    <name type="scientific">Nitratifractor salsuginis (strain DSM 16511 / JCM 12458 / E9I37-1)</name>
    <dbReference type="NCBI Taxonomy" id="749222"/>
    <lineage>
        <taxon>Bacteria</taxon>
        <taxon>Pseudomonadati</taxon>
        <taxon>Campylobacterota</taxon>
        <taxon>Epsilonproteobacteria</taxon>
        <taxon>Campylobacterales</taxon>
        <taxon>Sulfurovaceae</taxon>
        <taxon>Nitratifractor</taxon>
    </lineage>
</organism>
<evidence type="ECO:0000256" key="6">
    <source>
        <dbReference type="ARBA" id="ARBA00023316"/>
    </source>
</evidence>
<dbReference type="PANTHER" id="PTHR30518:SF2">
    <property type="entry name" value="ENDOLYTIC MUREIN TRANSGLYCOSYLASE"/>
    <property type="match status" value="1"/>
</dbReference>
<dbReference type="EC" id="4.2.2.29" evidence="7"/>
<dbReference type="HAMAP" id="MF_02065">
    <property type="entry name" value="MltG"/>
    <property type="match status" value="1"/>
</dbReference>
<reference evidence="9 10" key="1">
    <citation type="journal article" date="2011" name="Stand. Genomic Sci.">
        <title>Complete genome sequence of Nitratifractor salsuginis type strain (E9I37-1).</title>
        <authorList>
            <person name="Anderson I."/>
            <person name="Sikorski J."/>
            <person name="Zeytun A."/>
            <person name="Nolan M."/>
            <person name="Lapidus A."/>
            <person name="Lucas S."/>
            <person name="Hammon N."/>
            <person name="Deshpande S."/>
            <person name="Cheng J.F."/>
            <person name="Tapia R."/>
            <person name="Han C."/>
            <person name="Goodwin L."/>
            <person name="Pitluck S."/>
            <person name="Liolios K."/>
            <person name="Pagani I."/>
            <person name="Ivanova N."/>
            <person name="Huntemann M."/>
            <person name="Mavromatis K."/>
            <person name="Ovchinikova G."/>
            <person name="Pati A."/>
            <person name="Chen A."/>
            <person name="Palaniappan K."/>
            <person name="Land M."/>
            <person name="Hauser L."/>
            <person name="Brambilla E.M."/>
            <person name="Ngatchou-Djao O.D."/>
            <person name="Rohde M."/>
            <person name="Tindall B.J."/>
            <person name="Goker M."/>
            <person name="Detter J.C."/>
            <person name="Woyke T."/>
            <person name="Bristow J."/>
            <person name="Eisen J.A."/>
            <person name="Markowitz V."/>
            <person name="Hugenholtz P."/>
            <person name="Klenk H.P."/>
            <person name="Kyrpides N.C."/>
        </authorList>
    </citation>
    <scope>NUCLEOTIDE SEQUENCE [LARGE SCALE GENOMIC DNA]</scope>
    <source>
        <strain evidence="10">DSM 16511 / JCM 12458 / E9I37-1</strain>
    </source>
</reference>
<sequence length="340" mass="38855">MLLLSFLYYLSLPVHPPKNLQISDSSIDSIISKLQKQGVEVGVIDRLILRRMPPPKRGWLYLGRSTMDRLEFLRTIGSDRGRFKAVTLIPGETTVIFLGQLAKALDKNATKLRQAYRKSSPYPEGGILAESYNIPLDYSESKIISYLVNLSQKRYRKLAADANLSYDPKSWQRILTIASIIQKEAADRREMPRVASVIYNRLAKHMRLQMDGTLNYGPYSHVRVTPERIREDNSTYNTYKHRGLPKAPVCNVSTTAIEAALHPAKTDYLYFFRNNRGKHDFFKNYKAHLKEVRKKRRQIKKAHKEKKRNPTRLPKDGGNPPARKATDPPAAAPSAPGKNR</sequence>
<proteinExistence type="inferred from homology"/>
<evidence type="ECO:0000313" key="10">
    <source>
        <dbReference type="Proteomes" id="UP000008633"/>
    </source>
</evidence>
<name>E6WY30_NITSE</name>
<evidence type="ECO:0000256" key="8">
    <source>
        <dbReference type="SAM" id="MobiDB-lite"/>
    </source>
</evidence>
<keyword evidence="3 7" id="KW-1133">Transmembrane helix</keyword>
<evidence type="ECO:0000313" key="9">
    <source>
        <dbReference type="EMBL" id="ADV46404.1"/>
    </source>
</evidence>
<feature type="compositionally biased region" description="Basic residues" evidence="8">
    <location>
        <begin position="292"/>
        <end position="310"/>
    </location>
</feature>
<evidence type="ECO:0000256" key="1">
    <source>
        <dbReference type="ARBA" id="ARBA00022475"/>
    </source>
</evidence>
<dbReference type="STRING" id="749222.Nitsa_1151"/>
<dbReference type="PANTHER" id="PTHR30518">
    <property type="entry name" value="ENDOLYTIC MUREIN TRANSGLYCOSYLASE"/>
    <property type="match status" value="1"/>
</dbReference>
<keyword evidence="1 7" id="KW-1003">Cell membrane</keyword>
<keyword evidence="7" id="KW-0997">Cell inner membrane</keyword>
<keyword evidence="5 7" id="KW-0456">Lyase</keyword>
<evidence type="ECO:0000256" key="7">
    <source>
        <dbReference type="HAMAP-Rule" id="MF_02065"/>
    </source>
</evidence>
<comment type="catalytic activity">
    <reaction evidence="7">
        <text>a peptidoglycan chain = a peptidoglycan chain with N-acetyl-1,6-anhydromuramyl-[peptide] at the reducing end + a peptidoglycan chain with N-acetylglucosamine at the non-reducing end.</text>
        <dbReference type="EC" id="4.2.2.29"/>
    </reaction>
</comment>
<protein>
    <recommendedName>
        <fullName evidence="7">Endolytic murein transglycosylase</fullName>
        <ecNumber evidence="7">4.2.2.29</ecNumber>
    </recommendedName>
    <alternativeName>
        <fullName evidence="7">Peptidoglycan lytic transglycosylase</fullName>
    </alternativeName>
    <alternativeName>
        <fullName evidence="7">Peptidoglycan polymerization terminase</fullName>
    </alternativeName>
</protein>
<feature type="region of interest" description="Disordered" evidence="8">
    <location>
        <begin position="292"/>
        <end position="340"/>
    </location>
</feature>
<reference evidence="10" key="2">
    <citation type="submission" date="2011-01" db="EMBL/GenBank/DDBJ databases">
        <title>The complete genome of Nitratifractor salsuginis DSM 16511.</title>
        <authorList>
            <consortium name="US DOE Joint Genome Institute (JGI-PGF)"/>
            <person name="Lucas S."/>
            <person name="Copeland A."/>
            <person name="Lapidus A."/>
            <person name="Bruce D."/>
            <person name="Goodwin L."/>
            <person name="Pitluck S."/>
            <person name="Kyrpides N."/>
            <person name="Mavromatis K."/>
            <person name="Ivanova N."/>
            <person name="Mikhailova N."/>
            <person name="Zeytun A."/>
            <person name="Detter J.C."/>
            <person name="Tapia R."/>
            <person name="Han C."/>
            <person name="Land M."/>
            <person name="Hauser L."/>
            <person name="Markowitz V."/>
            <person name="Cheng J.-F."/>
            <person name="Hugenholtz P."/>
            <person name="Woyke T."/>
            <person name="Wu D."/>
            <person name="Tindall B."/>
            <person name="Schuetze A."/>
            <person name="Brambilla E."/>
            <person name="Klenk H.-P."/>
            <person name="Eisen J.A."/>
        </authorList>
    </citation>
    <scope>NUCLEOTIDE SEQUENCE [LARGE SCALE GENOMIC DNA]</scope>
    <source>
        <strain evidence="10">DSM 16511 / JCM 12458 / E9I37-1</strain>
    </source>
</reference>
<evidence type="ECO:0000256" key="5">
    <source>
        <dbReference type="ARBA" id="ARBA00023239"/>
    </source>
</evidence>
<keyword evidence="10" id="KW-1185">Reference proteome</keyword>
<evidence type="ECO:0000256" key="4">
    <source>
        <dbReference type="ARBA" id="ARBA00023136"/>
    </source>
</evidence>
<dbReference type="Proteomes" id="UP000008633">
    <property type="component" value="Chromosome"/>
</dbReference>
<dbReference type="HOGENOM" id="CLU_025574_2_2_7"/>
<feature type="site" description="Important for catalytic activity" evidence="7">
    <location>
        <position position="184"/>
    </location>
</feature>
<keyword evidence="6 7" id="KW-0961">Cell wall biogenesis/degradation</keyword>
<evidence type="ECO:0000256" key="2">
    <source>
        <dbReference type="ARBA" id="ARBA00022692"/>
    </source>
</evidence>
<dbReference type="KEGG" id="nsa:Nitsa_1151"/>
<comment type="function">
    <text evidence="7">Functions as a peptidoglycan terminase that cleaves nascent peptidoglycan strands endolytically to terminate their elongation.</text>
</comment>
<comment type="similarity">
    <text evidence="7">Belongs to the transglycosylase MltG family.</text>
</comment>
<feature type="compositionally biased region" description="Low complexity" evidence="8">
    <location>
        <begin position="328"/>
        <end position="340"/>
    </location>
</feature>
<dbReference type="GO" id="GO:0071555">
    <property type="term" value="P:cell wall organization"/>
    <property type="evidence" value="ECO:0007669"/>
    <property type="project" value="UniProtKB-KW"/>
</dbReference>
<gene>
    <name evidence="7" type="primary">mltG</name>
    <name evidence="9" type="ordered locus">Nitsa_1151</name>
</gene>